<reference evidence="1 2" key="1">
    <citation type="submission" date="2006-02" db="EMBL/GenBank/DDBJ databases">
        <authorList>
            <person name="Amann R."/>
            <person name="Ferriera S."/>
            <person name="Johnson J."/>
            <person name="Kravitz S."/>
            <person name="Halpern A."/>
            <person name="Remington K."/>
            <person name="Beeson K."/>
            <person name="Tran B."/>
            <person name="Rogers Y.-H."/>
            <person name="Friedman R."/>
            <person name="Venter J.C."/>
        </authorList>
    </citation>
    <scope>NUCLEOTIDE SEQUENCE [LARGE SCALE GENOMIC DNA]</scope>
    <source>
        <strain evidence="1 2">DSM 3645</strain>
    </source>
</reference>
<dbReference type="Proteomes" id="UP000004358">
    <property type="component" value="Unassembled WGS sequence"/>
</dbReference>
<dbReference type="HOGENOM" id="CLU_2614954_0_0_0"/>
<comment type="caution">
    <text evidence="1">The sequence shown here is derived from an EMBL/GenBank/DDBJ whole genome shotgun (WGS) entry which is preliminary data.</text>
</comment>
<dbReference type="OrthoDB" id="285525at2"/>
<proteinExistence type="predicted"/>
<gene>
    <name evidence="1" type="ORF">DSM3645_22986</name>
</gene>
<dbReference type="RefSeq" id="WP_002652496.1">
    <property type="nucleotide sequence ID" value="NZ_CH672376.1"/>
</dbReference>
<dbReference type="EMBL" id="AANZ01000005">
    <property type="protein sequence ID" value="EAQ81307.1"/>
    <property type="molecule type" value="Genomic_DNA"/>
</dbReference>
<evidence type="ECO:0000313" key="2">
    <source>
        <dbReference type="Proteomes" id="UP000004358"/>
    </source>
</evidence>
<sequence>MAQINHKVTLVVERKSEDCIKVARKNGVSRVRLWKKVRPGEHYKVELQDHNDIRFLSFAEIDAMQEGENLLEFEERSY</sequence>
<name>A3ZQ34_9BACT</name>
<dbReference type="STRING" id="314230.DSM3645_22986"/>
<protein>
    <submittedName>
        <fullName evidence="1">Uncharacterized protein</fullName>
    </submittedName>
</protein>
<dbReference type="AlphaFoldDB" id="A3ZQ34"/>
<organism evidence="1 2">
    <name type="scientific">Blastopirellula marina DSM 3645</name>
    <dbReference type="NCBI Taxonomy" id="314230"/>
    <lineage>
        <taxon>Bacteria</taxon>
        <taxon>Pseudomonadati</taxon>
        <taxon>Planctomycetota</taxon>
        <taxon>Planctomycetia</taxon>
        <taxon>Pirellulales</taxon>
        <taxon>Pirellulaceae</taxon>
        <taxon>Blastopirellula</taxon>
    </lineage>
</organism>
<evidence type="ECO:0000313" key="1">
    <source>
        <dbReference type="EMBL" id="EAQ81307.1"/>
    </source>
</evidence>
<accession>A3ZQ34</accession>